<accession>E2A740</accession>
<feature type="region of interest" description="Disordered" evidence="1">
    <location>
        <begin position="2634"/>
        <end position="2737"/>
    </location>
</feature>
<feature type="domain" description="Tudor" evidence="2">
    <location>
        <begin position="1015"/>
        <end position="1073"/>
    </location>
</feature>
<feature type="domain" description="Tudor" evidence="2">
    <location>
        <begin position="574"/>
        <end position="630"/>
    </location>
</feature>
<sequence>MKVGLSRGVRTIDEERIERLNIKLLYVKTIQPKSVNETKMTQHTQSSFESVIFITHVEADDIYLKIWGQLDKQAATSVEHYIYPLIEQFNQGYGCPSKLNRLAIGTFCCARFQSDGYYRAKILGTRTDGMIVVQFLDYGNVEVLPLNEIRLWDNIREMEPLRAFPPMAYEFSLMNVLPINGGWDKGVIEEIKKILCYNEFRAFFHMMNNRCFIKLWYNNEDFSELLVKQQLALSTTLPTTVPAIIPDMFRPKHVLQPQILAYQQNKSNMNNCATMPIMQNPNMNHNSNVQGFHKIFSTDTNQHKHVDQRPSQPPPVQEALVFKSRVLDVNSQYQVLISHVEDGPQKFSVQVESTQAILTQLMDKINSHPKQPLQEPPLPGSVCLGRYRETAEDGVLCRAVVMSVMEHKCKLYYVDFGHTEVLPYTDIFQLPPEYINPKVLSIRFTLSGLRELNITQEMKAYFKELVYRKLLILHVRPPEGPPLIQYGDLYDNGVNIKDMLKKAFPAPAVTIPITYSYPQLQRLSKDVQEVVHVSYVESCKKFFVQLDNGIKSLDSIMTGLAQYAKMASVLNTTQLKAGLPCAALYDSQWYRAQILSVTADKVKVVYVDYGNEEVLPTVSLRTIHDDLVTSLPAQAIKCALNGYEVLSLDQEVSNHFERLTLEKLFYMKVVAAQPKGLLVDLFEFDTMRSIHPQLLNNLFCDKNSTSTPNGEIQHPTKPINNFQSGSKDRYNKKSNVDTWNRNQNTKPYQDNKPNSWRDERSQQYDNRHDRTGAYSHHDGLQNDRSIKNEIAHNRFGRDKSYHKHDKNEINTFNRSSRETSRNSGNKFNDNERRYNRNNSDKVCSDKDSDTSSKGSGKRAKCFNRDGFNNGREESYDSGISNKSQTGKWSDRKSSMARKPSYKSGKFTGDYNSNEKFKDKENNTNNVLHDQINTYESWDTDNVNKKLENNIVVNRESQFSPINVTLGSIKNCEVVFINSPLDFFVQLNPDCLELDTIMENIAATYENNGKTMQVSEIQCGTCCIAQYSEDLKWYRVVIKSVEENSATVEFVDYGNTESVDFTKIKVIQEKFLKLPMQAVRCKLLGLTIDKENEHTIFSENVEGKLLEIEFVAEKNGVYEVLLREIINDIPNINYINEEFCTMQDLTKAKETMAIEKTFKATMENIQEATDYAPIDSKWQTTFYESGSEYDAIVTWFINPNKLYCQLLAKETEFKAIMSEIQKTYTNRKPVTDKLQIGSAVIAMFAEDRALYRAEVINTSVQKDTYVVQYIDFGNCAIVNLHNIYPVEKKFMQLPKLAIQCSLKNIVPNNNSDWSKTDNNALDNCFNADKYKCIFHDFSNNQYTISLIYNGQDVGDMLVQKNLAAFVTKTSVETICGKSKALGTSDTEIKMLNDVERVDISLLSGQILKMKVSNVESVTLFHVQLLSASKYEKIIHNYMADKNTEVMPRLSTGELCLDAGCLINVNGTWKRAVVINCSRSKEFYVKLIDTGMCQKILDGVLALPGELAIMQNQALECSLQNVTASSDADKRLKEFVGKEILVIVEEVNNNRLIVKLYDLLGNGIMNTEEKVEKILPICLMPILSSTHFVFVSYLENPTNIWLQRYSEMELDARLLKDLKEYYCNSGQKLKKPEINLLCAAKCLEDGNWYRGKIISYTETTACVHYIDYGNTEEIALESIMILEPQFFEPHQLAINVSLSVTLSGTEDEQLNLLQTHLMNKELTAVFYNVHKKWIVDLIENGEKLSDKFRSLNLVLEEQTSEQTPDSQTHETPTVNKFNVYVSHVDSPSQFWLQRVDELTSLNEKQEQLQLEVSNFPTINGILEEGTLCVATYSIDNLWYRAEVLDGDEDITTVRFIDYGNTDVVNNKAAYIRQIPDAWKSLERFALKCRLDVIPVDMEDWNESTCETFENLVTSETAETVQALIIADTVPKRVELFINDKSVSEMLVEEKLAIMINTEQEPVDEIVDLELDPHSAFVCHINSPNEFWVQEEKSVADLEVMADRFIVADMFPKIDDVKEDLLCVAKYPDDEQWYRARVISHDNNGNTQVIYIDYGNSAVSTEIRAIPEDLAIIPPLSRKCCLQLPPQIKEWSEQACEEFFKLAADGATIFLLDVLKEQEVSLVKLTLDGQNVADILASMCEQHLPVIEERLPPLGEENSPNVVVSHINSPNEFWIQAESSISELEVMSDRLRDAESFLALNNLDIGTICAARYPEDGYWYRAKIIAHCETGTEVLYMDYGNSAVTEELRILPEDIVNIPILSKRCTLEKPSHVATWSEEACDKFKELAAEGATMFQFENLDEDDPMHVRLNLNGTSVVDLLLATFENIPTEIGEIMEKSPEEEIISITKEKQAIVQEDHELVNNSEETLNLDQEAQEEQTSNQIDNLDCINQVVKTEKNENGTDEEVFNKSFINSDINEGNECNEEQQKSKSLDEIEEKKNDKSEITIVKCTSKVEEISEDIVETNKDIDIATNEAISNEAVTSTISCFKESLHVTELSVDEIVGSMLRDTIDDIESRIDHTNLSITNEMQLSDIAQIAEQQELLSQTQSIDINNSSDTNTDIQILEVHATRDDSEATDKIPKILPITNESQFQDVVQLNNNQVEEQKVYVELQLGANEPSNDFQILKTISLQKEKENLEQRQESPTKSETIPESIDNSNDLEIQSNNVDTDNDFNTSSKSTCTVKTAQTTPCVIKTDSSEQHNYSRRRSEDKTIPECISKDESPSGSRKRPVTPKTPHSEKLVAGAVNPFVQSIPDNMNEEDEILTVSVENNIPKYMT</sequence>
<dbReference type="SUPFAM" id="SSF63748">
    <property type="entry name" value="Tudor/PWWP/MBT"/>
    <property type="match status" value="10"/>
</dbReference>
<feature type="region of interest" description="Disordered" evidence="1">
    <location>
        <begin position="706"/>
        <end position="921"/>
    </location>
</feature>
<protein>
    <submittedName>
        <fullName evidence="3">Maternal protein tudor</fullName>
    </submittedName>
</protein>
<gene>
    <name evidence="3" type="ORF">EAG_04747</name>
</gene>
<evidence type="ECO:0000313" key="4">
    <source>
        <dbReference type="Proteomes" id="UP000000311"/>
    </source>
</evidence>
<feature type="compositionally biased region" description="Basic and acidic residues" evidence="1">
    <location>
        <begin position="755"/>
        <end position="799"/>
    </location>
</feature>
<evidence type="ECO:0000256" key="1">
    <source>
        <dbReference type="SAM" id="MobiDB-lite"/>
    </source>
</evidence>
<dbReference type="FunCoup" id="E2A740">
    <property type="interactions" value="206"/>
</dbReference>
<feature type="compositionally biased region" description="Basic and acidic residues" evidence="1">
    <location>
        <begin position="2423"/>
        <end position="2435"/>
    </location>
</feature>
<feature type="compositionally biased region" description="Basic and acidic residues" evidence="1">
    <location>
        <begin position="828"/>
        <end position="850"/>
    </location>
</feature>
<feature type="domain" description="Tudor" evidence="2">
    <location>
        <begin position="2013"/>
        <end position="2072"/>
    </location>
</feature>
<feature type="domain" description="Tudor" evidence="2">
    <location>
        <begin position="1232"/>
        <end position="1292"/>
    </location>
</feature>
<feature type="domain" description="Tudor" evidence="2">
    <location>
        <begin position="101"/>
        <end position="159"/>
    </location>
</feature>
<dbReference type="InterPro" id="IPR035437">
    <property type="entry name" value="SNase_OB-fold_sf"/>
</dbReference>
<dbReference type="OrthoDB" id="9989103at2759"/>
<dbReference type="PANTHER" id="PTHR22948:SF29">
    <property type="entry name" value="FI02030P-RELATED"/>
    <property type="match status" value="1"/>
</dbReference>
<proteinExistence type="predicted"/>
<feature type="compositionally biased region" description="Basic and acidic residues" evidence="1">
    <location>
        <begin position="912"/>
        <end position="921"/>
    </location>
</feature>
<dbReference type="PROSITE" id="PS50304">
    <property type="entry name" value="TUDOR"/>
    <property type="match status" value="9"/>
</dbReference>
<keyword evidence="4" id="KW-1185">Reference proteome</keyword>
<feature type="compositionally biased region" description="Basic and acidic residues" evidence="1">
    <location>
        <begin position="2705"/>
        <end position="2721"/>
    </location>
</feature>
<organism evidence="4">
    <name type="scientific">Camponotus floridanus</name>
    <name type="common">Florida carpenter ant</name>
    <dbReference type="NCBI Taxonomy" id="104421"/>
    <lineage>
        <taxon>Eukaryota</taxon>
        <taxon>Metazoa</taxon>
        <taxon>Ecdysozoa</taxon>
        <taxon>Arthropoda</taxon>
        <taxon>Hexapoda</taxon>
        <taxon>Insecta</taxon>
        <taxon>Pterygota</taxon>
        <taxon>Neoptera</taxon>
        <taxon>Endopterygota</taxon>
        <taxon>Hymenoptera</taxon>
        <taxon>Apocrita</taxon>
        <taxon>Aculeata</taxon>
        <taxon>Formicoidea</taxon>
        <taxon>Formicidae</taxon>
        <taxon>Formicinae</taxon>
        <taxon>Camponotus</taxon>
    </lineage>
</organism>
<feature type="domain" description="Tudor" evidence="2">
    <location>
        <begin position="1819"/>
        <end position="1879"/>
    </location>
</feature>
<evidence type="ECO:0000313" key="3">
    <source>
        <dbReference type="EMBL" id="EFN70772.1"/>
    </source>
</evidence>
<dbReference type="CDD" id="cd20379">
    <property type="entry name" value="Tudor_dTUD-like"/>
    <property type="match status" value="2"/>
</dbReference>
<dbReference type="PANTHER" id="PTHR22948">
    <property type="entry name" value="TUDOR DOMAIN CONTAINING PROTEIN"/>
    <property type="match status" value="1"/>
</dbReference>
<feature type="domain" description="Tudor" evidence="2">
    <location>
        <begin position="376"/>
        <end position="437"/>
    </location>
</feature>
<feature type="compositionally biased region" description="Basic and acidic residues" evidence="1">
    <location>
        <begin position="726"/>
        <end position="735"/>
    </location>
</feature>
<dbReference type="Gene3D" id="2.40.50.90">
    <property type="match status" value="7"/>
</dbReference>
<dbReference type="Pfam" id="PF00567">
    <property type="entry name" value="TUDOR"/>
    <property type="match status" value="10"/>
</dbReference>
<dbReference type="Gene3D" id="2.30.30.140">
    <property type="match status" value="10"/>
</dbReference>
<feature type="compositionally biased region" description="Basic and acidic residues" evidence="1">
    <location>
        <begin position="2634"/>
        <end position="2644"/>
    </location>
</feature>
<feature type="compositionally biased region" description="Polar residues" evidence="1">
    <location>
        <begin position="877"/>
        <end position="887"/>
    </location>
</feature>
<dbReference type="InterPro" id="IPR002999">
    <property type="entry name" value="Tudor"/>
</dbReference>
<name>E2A740_CAMFO</name>
<dbReference type="STRING" id="104421.E2A740"/>
<evidence type="ECO:0000259" key="2">
    <source>
        <dbReference type="PROSITE" id="PS50304"/>
    </source>
</evidence>
<feature type="region of interest" description="Disordered" evidence="1">
    <location>
        <begin position="2415"/>
        <end position="2435"/>
    </location>
</feature>
<dbReference type="EMBL" id="GL437252">
    <property type="protein sequence ID" value="EFN70772.1"/>
    <property type="molecule type" value="Genomic_DNA"/>
</dbReference>
<feature type="domain" description="Tudor" evidence="2">
    <location>
        <begin position="2199"/>
        <end position="2257"/>
    </location>
</feature>
<feature type="compositionally biased region" description="Polar residues" evidence="1">
    <location>
        <begin position="736"/>
        <end position="754"/>
    </location>
</feature>
<dbReference type="OMA" id="YAIRCKL"/>
<dbReference type="InterPro" id="IPR050621">
    <property type="entry name" value="Tudor_domain_containing"/>
</dbReference>
<feature type="domain" description="Tudor" evidence="2">
    <location>
        <begin position="1629"/>
        <end position="1687"/>
    </location>
</feature>
<dbReference type="FunFam" id="2.30.30.140:FF:000018">
    <property type="entry name" value="Serine/threonine-protein kinase 31"/>
    <property type="match status" value="3"/>
</dbReference>
<reference evidence="3 4" key="1">
    <citation type="journal article" date="2010" name="Science">
        <title>Genomic comparison of the ants Camponotus floridanus and Harpegnathos saltator.</title>
        <authorList>
            <person name="Bonasio R."/>
            <person name="Zhang G."/>
            <person name="Ye C."/>
            <person name="Mutti N.S."/>
            <person name="Fang X."/>
            <person name="Qin N."/>
            <person name="Donahue G."/>
            <person name="Yang P."/>
            <person name="Li Q."/>
            <person name="Li C."/>
            <person name="Zhang P."/>
            <person name="Huang Z."/>
            <person name="Berger S.L."/>
            <person name="Reinberg D."/>
            <person name="Wang J."/>
            <person name="Liebig J."/>
        </authorList>
    </citation>
    <scope>NUCLEOTIDE SEQUENCE [LARGE SCALE GENOMIC DNA]</scope>
    <source>
        <strain evidence="4">C129</strain>
    </source>
</reference>
<dbReference type="SMART" id="SM00333">
    <property type="entry name" value="TUDOR"/>
    <property type="match status" value="10"/>
</dbReference>
<dbReference type="GO" id="GO:0005737">
    <property type="term" value="C:cytoplasm"/>
    <property type="evidence" value="ECO:0007669"/>
    <property type="project" value="UniProtKB-ARBA"/>
</dbReference>
<dbReference type="InParanoid" id="E2A740"/>
<dbReference type="Proteomes" id="UP000000311">
    <property type="component" value="Unassembled WGS sequence"/>
</dbReference>
<feature type="compositionally biased region" description="Polar residues" evidence="1">
    <location>
        <begin position="2645"/>
        <end position="2689"/>
    </location>
</feature>